<comment type="caution">
    <text evidence="1">The sequence shown here is derived from an EMBL/GenBank/DDBJ whole genome shotgun (WGS) entry which is preliminary data.</text>
</comment>
<keyword evidence="2" id="KW-1185">Reference proteome</keyword>
<sequence>MQPLRPQVSPDITPVDFARARIAANSREPHLELRRQLPEARRFVANLREFQDVFETKPLLIDALIERRQDGRDYIQSLREQKEPLVLLAP</sequence>
<gene>
    <name evidence="1" type="ORF">C8J28_1317</name>
</gene>
<proteinExistence type="predicted"/>
<dbReference type="EMBL" id="QAOT01000031">
    <property type="protein sequence ID" value="PTR09896.1"/>
    <property type="molecule type" value="Genomic_DNA"/>
</dbReference>
<evidence type="ECO:0000313" key="2">
    <source>
        <dbReference type="Proteomes" id="UP000244060"/>
    </source>
</evidence>
<dbReference type="Proteomes" id="UP000244060">
    <property type="component" value="Unassembled WGS sequence"/>
</dbReference>
<name>A0A2T5JQ19_9RHOB</name>
<dbReference type="AlphaFoldDB" id="A0A2T5JQ19"/>
<protein>
    <submittedName>
        <fullName evidence="1">Uncharacterized protein</fullName>
    </submittedName>
</protein>
<accession>A0A2T5JQ19</accession>
<organism evidence="1 2">
    <name type="scientific">Cereibacter azotoformans</name>
    <dbReference type="NCBI Taxonomy" id="43057"/>
    <lineage>
        <taxon>Bacteria</taxon>
        <taxon>Pseudomonadati</taxon>
        <taxon>Pseudomonadota</taxon>
        <taxon>Alphaproteobacteria</taxon>
        <taxon>Rhodobacterales</taxon>
        <taxon>Paracoccaceae</taxon>
        <taxon>Cereibacter</taxon>
    </lineage>
</organism>
<evidence type="ECO:0000313" key="1">
    <source>
        <dbReference type="EMBL" id="PTR09896.1"/>
    </source>
</evidence>
<reference evidence="1 2" key="1">
    <citation type="submission" date="2018-04" db="EMBL/GenBank/DDBJ databases">
        <title>Genomic Encyclopedia of Type Strains, Phase III (KMG-III): the genomes of soil and plant-associated and newly described type strains.</title>
        <authorList>
            <person name="Whitman W."/>
        </authorList>
    </citation>
    <scope>NUCLEOTIDE SEQUENCE [LARGE SCALE GENOMIC DNA]</scope>
    <source>
        <strain evidence="1 2">KA25</strain>
    </source>
</reference>